<keyword evidence="1" id="KW-1133">Transmembrane helix</keyword>
<gene>
    <name evidence="2" type="ORF">SAMN03159343_4085</name>
</gene>
<evidence type="ECO:0000313" key="2">
    <source>
        <dbReference type="EMBL" id="SCX60377.1"/>
    </source>
</evidence>
<feature type="transmembrane region" description="Helical" evidence="1">
    <location>
        <begin position="91"/>
        <end position="110"/>
    </location>
</feature>
<dbReference type="AlphaFoldDB" id="A0A1G4Z3X7"/>
<dbReference type="CDD" id="cd01610">
    <property type="entry name" value="PAP2_like"/>
    <property type="match status" value="1"/>
</dbReference>
<feature type="transmembrane region" description="Helical" evidence="1">
    <location>
        <begin position="183"/>
        <end position="204"/>
    </location>
</feature>
<feature type="transmembrane region" description="Helical" evidence="1">
    <location>
        <begin position="51"/>
        <end position="70"/>
    </location>
</feature>
<accession>A0A1G4Z3X7</accession>
<organism evidence="2 3">
    <name type="scientific">Klenkia marina</name>
    <dbReference type="NCBI Taxonomy" id="1960309"/>
    <lineage>
        <taxon>Bacteria</taxon>
        <taxon>Bacillati</taxon>
        <taxon>Actinomycetota</taxon>
        <taxon>Actinomycetes</taxon>
        <taxon>Geodermatophilales</taxon>
        <taxon>Geodermatophilaceae</taxon>
        <taxon>Klenkia</taxon>
    </lineage>
</organism>
<evidence type="ECO:0008006" key="4">
    <source>
        <dbReference type="Google" id="ProtNLM"/>
    </source>
</evidence>
<evidence type="ECO:0000313" key="3">
    <source>
        <dbReference type="Proteomes" id="UP000198981"/>
    </source>
</evidence>
<keyword evidence="1" id="KW-0812">Transmembrane</keyword>
<dbReference type="Proteomes" id="UP000198981">
    <property type="component" value="Unassembled WGS sequence"/>
</dbReference>
<feature type="transmembrane region" description="Helical" evidence="1">
    <location>
        <begin position="26"/>
        <end position="45"/>
    </location>
</feature>
<dbReference type="RefSeq" id="WP_092807838.1">
    <property type="nucleotide sequence ID" value="NZ_FMUH01000009.1"/>
</dbReference>
<dbReference type="OrthoDB" id="4935320at2"/>
<dbReference type="SUPFAM" id="SSF48317">
    <property type="entry name" value="Acid phosphatase/Vanadium-dependent haloperoxidase"/>
    <property type="match status" value="1"/>
</dbReference>
<keyword evidence="1" id="KW-0472">Membrane</keyword>
<dbReference type="STRING" id="1960309.SAMN03159343_4085"/>
<dbReference type="InterPro" id="IPR036938">
    <property type="entry name" value="PAP2/HPO_sf"/>
</dbReference>
<dbReference type="EMBL" id="FMUH01000009">
    <property type="protein sequence ID" value="SCX60377.1"/>
    <property type="molecule type" value="Genomic_DNA"/>
</dbReference>
<feature type="transmembrane region" description="Helical" evidence="1">
    <location>
        <begin position="116"/>
        <end position="137"/>
    </location>
</feature>
<keyword evidence="3" id="KW-1185">Reference proteome</keyword>
<sequence>MSAPTNSPTAPPDPTRVRVARVVTETTAPAILAVAGLLVVAIHSAGSGAGAAWGGFAALLVTGIPLAYVAKGVKAGKWSDHHIAERTQRAVPLLIASASVAVAAVLLVLVNAPRDLIALVLAQLAGLVVVLVVSHWWKISIHTAVAGGFLGTLVVLFGPWALLGLPVLAAVAWSRIVLDAHTWAQVIAGGAMGALVAGTLFPLFR</sequence>
<protein>
    <recommendedName>
        <fullName evidence="4">PAP2 superfamily protein</fullName>
    </recommendedName>
</protein>
<proteinExistence type="predicted"/>
<evidence type="ECO:0000256" key="1">
    <source>
        <dbReference type="SAM" id="Phobius"/>
    </source>
</evidence>
<name>A0A1G4Z3X7_9ACTN</name>
<reference evidence="3" key="1">
    <citation type="submission" date="2016-10" db="EMBL/GenBank/DDBJ databases">
        <authorList>
            <person name="Varghese N."/>
            <person name="Submissions S."/>
        </authorList>
    </citation>
    <scope>NUCLEOTIDE SEQUENCE [LARGE SCALE GENOMIC DNA]</scope>
    <source>
        <strain evidence="3">DSM 45722</strain>
    </source>
</reference>
<feature type="transmembrane region" description="Helical" evidence="1">
    <location>
        <begin position="149"/>
        <end position="171"/>
    </location>
</feature>
<dbReference type="Gene3D" id="1.20.144.10">
    <property type="entry name" value="Phosphatidic acid phosphatase type 2/haloperoxidase"/>
    <property type="match status" value="1"/>
</dbReference>